<dbReference type="PhylomeDB" id="A7RQ99"/>
<dbReference type="GO" id="GO:0000724">
    <property type="term" value="P:double-strand break repair via homologous recombination"/>
    <property type="evidence" value="ECO:0000318"/>
    <property type="project" value="GO_Central"/>
</dbReference>
<proteinExistence type="predicted"/>
<dbReference type="PANTHER" id="PTHR28653">
    <property type="match status" value="1"/>
</dbReference>
<dbReference type="Gene3D" id="3.40.50.300">
    <property type="entry name" value="P-loop containing nucleotide triphosphate hydrolases"/>
    <property type="match status" value="1"/>
</dbReference>
<protein>
    <submittedName>
        <fullName evidence="1">Uncharacterized protein</fullName>
    </submittedName>
</protein>
<evidence type="ECO:0000313" key="2">
    <source>
        <dbReference type="Proteomes" id="UP000001593"/>
    </source>
</evidence>
<dbReference type="STRING" id="45351.A7RQ99"/>
<dbReference type="AlphaFoldDB" id="A7RQ99"/>
<dbReference type="OrthoDB" id="67296at2759"/>
<dbReference type="KEGG" id="nve:5518359"/>
<dbReference type="OMA" id="FERVHMK"/>
<dbReference type="GO" id="GO:0097196">
    <property type="term" value="C:Shu complex"/>
    <property type="evidence" value="ECO:0000318"/>
    <property type="project" value="GO_Central"/>
</dbReference>
<dbReference type="Proteomes" id="UP000001593">
    <property type="component" value="Unassembled WGS sequence"/>
</dbReference>
<sequence>MLSRIFRLPENYSSHPRNNVTSSLIKQFLDHNIELKNFKALIGGPHSSGKTSLLFSLAISLAEEEKNVLFISPKKLSRLPLMPEGREQPTGSVLKRIHMVYLGSKEEYLKYMSSLHVELSDLVFHCMIVDGLDCYIGGVAKNEDVAVIARLLAYTVDAFTFLIDKQRKDNTFEKASILLMCTSIPPGSITVPRRMLYERWMDHIFTIKHRDNDRHFQLSLMAPLCQEEGTTLIDVQYILSDAHFSLQEISA</sequence>
<dbReference type="SUPFAM" id="SSF52540">
    <property type="entry name" value="P-loop containing nucleoside triphosphate hydrolases"/>
    <property type="match status" value="1"/>
</dbReference>
<dbReference type="PANTHER" id="PTHR28653:SF1">
    <property type="entry name" value="ATPASE SWSAP1"/>
    <property type="match status" value="1"/>
</dbReference>
<dbReference type="InParanoid" id="A7RQ99"/>
<dbReference type="HOGENOM" id="CLU_088389_0_0_1"/>
<reference evidence="1 2" key="1">
    <citation type="journal article" date="2007" name="Science">
        <title>Sea anemone genome reveals ancestral eumetazoan gene repertoire and genomic organization.</title>
        <authorList>
            <person name="Putnam N.H."/>
            <person name="Srivastava M."/>
            <person name="Hellsten U."/>
            <person name="Dirks B."/>
            <person name="Chapman J."/>
            <person name="Salamov A."/>
            <person name="Terry A."/>
            <person name="Shapiro H."/>
            <person name="Lindquist E."/>
            <person name="Kapitonov V.V."/>
            <person name="Jurka J."/>
            <person name="Genikhovich G."/>
            <person name="Grigoriev I.V."/>
            <person name="Lucas S.M."/>
            <person name="Steele R.E."/>
            <person name="Finnerty J.R."/>
            <person name="Technau U."/>
            <person name="Martindale M.Q."/>
            <person name="Rokhsar D.S."/>
        </authorList>
    </citation>
    <scope>NUCLEOTIDE SEQUENCE [LARGE SCALE GENOMIC DNA]</scope>
    <source>
        <strain evidence="2">CH2 X CH6</strain>
    </source>
</reference>
<evidence type="ECO:0000313" key="1">
    <source>
        <dbReference type="EMBL" id="EDO46323.1"/>
    </source>
</evidence>
<gene>
    <name evidence="1" type="ORF">NEMVEDRAFT_v1g239928</name>
</gene>
<dbReference type="EMBL" id="DS469528">
    <property type="protein sequence ID" value="EDO46323.1"/>
    <property type="molecule type" value="Genomic_DNA"/>
</dbReference>
<keyword evidence="2" id="KW-1185">Reference proteome</keyword>
<dbReference type="InterPro" id="IPR027417">
    <property type="entry name" value="P-loop_NTPase"/>
</dbReference>
<accession>A7RQ99</accession>
<dbReference type="eggNOG" id="ENOG502SEUN">
    <property type="taxonomic scope" value="Eukaryota"/>
</dbReference>
<dbReference type="GO" id="GO:0003697">
    <property type="term" value="F:single-stranded DNA binding"/>
    <property type="evidence" value="ECO:0000318"/>
    <property type="project" value="GO_Central"/>
</dbReference>
<organism evidence="1 2">
    <name type="scientific">Nematostella vectensis</name>
    <name type="common">Starlet sea anemone</name>
    <dbReference type="NCBI Taxonomy" id="45351"/>
    <lineage>
        <taxon>Eukaryota</taxon>
        <taxon>Metazoa</taxon>
        <taxon>Cnidaria</taxon>
        <taxon>Anthozoa</taxon>
        <taxon>Hexacorallia</taxon>
        <taxon>Actiniaria</taxon>
        <taxon>Edwardsiidae</taxon>
        <taxon>Nematostella</taxon>
    </lineage>
</organism>
<name>A7RQ99_NEMVE</name>